<gene>
    <name evidence="4" type="ORF">G7B40_014880</name>
</gene>
<evidence type="ECO:0000259" key="3">
    <source>
        <dbReference type="Pfam" id="PF04773"/>
    </source>
</evidence>
<sequence length="428" mass="46051">MFRKLFPLMGIGLCGVIVLHTFNSATARTPLTKAEIQDIQNLVQLMPRNLPKRQARKWDAMIPGDKLSTGRASLADLRFNDGSVARIGEQALFRFLPKTRNFKLSTGTVLLLIPPGRGQTNINTPNAAAAIRGSALFVRYNKESDTTVVGALTNSGIQVFNKNASQNHLLHAGQLMVIVKGQFQGLYDFDLRTFYQTSDLVRGFNLGEHSIPSPDPAIAQVQAETAAAVKAQLPLKGKGVVENPSFLRKQSPSLPNFPNQETTKNVSPTQTLLETGEIQTNRKDTTTNPSSTTTTNPPTTTTNPPTTTTNPPTTTTNPPTTTTNPPTTITNPPTTTTNPPTTTTNPPTTTTNPPTTITNPPTTITNPPTTITNPPTTITKPPTATTNPVPTRQEDDKGRGDNRRPTLIPTSGAIRPTTAIKIFPSKAS</sequence>
<evidence type="ECO:0000256" key="1">
    <source>
        <dbReference type="SAM" id="MobiDB-lite"/>
    </source>
</evidence>
<dbReference type="PRINTS" id="PR01217">
    <property type="entry name" value="PRICHEXTENSN"/>
</dbReference>
<dbReference type="Proteomes" id="UP000667802">
    <property type="component" value="Unassembled WGS sequence"/>
</dbReference>
<feature type="chain" id="PRO_5043000174" evidence="2">
    <location>
        <begin position="28"/>
        <end position="428"/>
    </location>
</feature>
<organism evidence="4 5">
    <name type="scientific">Aetokthonos hydrillicola Thurmond2011</name>
    <dbReference type="NCBI Taxonomy" id="2712845"/>
    <lineage>
        <taxon>Bacteria</taxon>
        <taxon>Bacillati</taxon>
        <taxon>Cyanobacteriota</taxon>
        <taxon>Cyanophyceae</taxon>
        <taxon>Nostocales</taxon>
        <taxon>Hapalosiphonaceae</taxon>
        <taxon>Aetokthonos</taxon>
    </lineage>
</organism>
<evidence type="ECO:0000313" key="5">
    <source>
        <dbReference type="Proteomes" id="UP000667802"/>
    </source>
</evidence>
<dbReference type="RefSeq" id="WP_208339883.1">
    <property type="nucleotide sequence ID" value="NZ_CAWQFN010000577.1"/>
</dbReference>
<accession>A0AAP5I6D9</accession>
<feature type="compositionally biased region" description="Low complexity" evidence="1">
    <location>
        <begin position="286"/>
        <end position="388"/>
    </location>
</feature>
<evidence type="ECO:0000313" key="4">
    <source>
        <dbReference type="EMBL" id="MDR9895837.1"/>
    </source>
</evidence>
<protein>
    <submittedName>
        <fullName evidence="4">FecR family protein</fullName>
    </submittedName>
</protein>
<feature type="compositionally biased region" description="Basic and acidic residues" evidence="1">
    <location>
        <begin position="392"/>
        <end position="404"/>
    </location>
</feature>
<evidence type="ECO:0000256" key="2">
    <source>
        <dbReference type="SAM" id="SignalP"/>
    </source>
</evidence>
<dbReference type="AlphaFoldDB" id="A0AAP5I6D9"/>
<name>A0AAP5I6D9_9CYAN</name>
<feature type="domain" description="FecR protein" evidence="3">
    <location>
        <begin position="65"/>
        <end position="152"/>
    </location>
</feature>
<dbReference type="EMBL" id="JAALHA020000006">
    <property type="protein sequence ID" value="MDR9895837.1"/>
    <property type="molecule type" value="Genomic_DNA"/>
</dbReference>
<proteinExistence type="predicted"/>
<dbReference type="InterPro" id="IPR006860">
    <property type="entry name" value="FecR"/>
</dbReference>
<keyword evidence="2" id="KW-0732">Signal</keyword>
<reference evidence="5" key="1">
    <citation type="journal article" date="2021" name="Science">
        <title>Hunting the eagle killer: A cyanobacterial neurotoxin causes vacuolar myelinopathy.</title>
        <authorList>
            <person name="Breinlinger S."/>
            <person name="Phillips T.J."/>
            <person name="Haram B.N."/>
            <person name="Mares J."/>
            <person name="Martinez Yerena J.A."/>
            <person name="Hrouzek P."/>
            <person name="Sobotka R."/>
            <person name="Henderson W.M."/>
            <person name="Schmieder P."/>
            <person name="Williams S.M."/>
            <person name="Lauderdale J.D."/>
            <person name="Wilde H.D."/>
            <person name="Gerrin W."/>
            <person name="Kust A."/>
            <person name="Washington J.W."/>
            <person name="Wagner C."/>
            <person name="Geier B."/>
            <person name="Liebeke M."/>
            <person name="Enke H."/>
            <person name="Niedermeyer T.H.J."/>
            <person name="Wilde S.B."/>
        </authorList>
    </citation>
    <scope>NUCLEOTIDE SEQUENCE [LARGE SCALE GENOMIC DNA]</scope>
    <source>
        <strain evidence="5">Thurmond2011</strain>
    </source>
</reference>
<feature type="compositionally biased region" description="Polar residues" evidence="1">
    <location>
        <begin position="248"/>
        <end position="279"/>
    </location>
</feature>
<keyword evidence="5" id="KW-1185">Reference proteome</keyword>
<comment type="caution">
    <text evidence="4">The sequence shown here is derived from an EMBL/GenBank/DDBJ whole genome shotgun (WGS) entry which is preliminary data.</text>
</comment>
<feature type="signal peptide" evidence="2">
    <location>
        <begin position="1"/>
        <end position="27"/>
    </location>
</feature>
<feature type="region of interest" description="Disordered" evidence="1">
    <location>
        <begin position="246"/>
        <end position="415"/>
    </location>
</feature>
<dbReference type="Pfam" id="PF04773">
    <property type="entry name" value="FecR"/>
    <property type="match status" value="1"/>
</dbReference>